<reference evidence="2 3" key="1">
    <citation type="submission" date="2017-09" db="EMBL/GenBank/DDBJ databases">
        <title>Sphingomonas adhaesiva DSM 7418, whole genome shotgun sequence.</title>
        <authorList>
            <person name="Feng G."/>
            <person name="Zhu H."/>
        </authorList>
    </citation>
    <scope>NUCLEOTIDE SEQUENCE [LARGE SCALE GENOMIC DNA]</scope>
    <source>
        <strain evidence="2 3">DSM 7418</strain>
    </source>
</reference>
<dbReference type="RefSeq" id="WP_066708094.1">
    <property type="nucleotide sequence ID" value="NZ_NWVC01000011.1"/>
</dbReference>
<name>A0A2A4I3H4_9SPHN</name>
<evidence type="ECO:0000313" key="3">
    <source>
        <dbReference type="Proteomes" id="UP000218323"/>
    </source>
</evidence>
<dbReference type="Proteomes" id="UP000218323">
    <property type="component" value="Unassembled WGS sequence"/>
</dbReference>
<dbReference type="Pfam" id="PF04214">
    <property type="entry name" value="DUF411"/>
    <property type="match status" value="1"/>
</dbReference>
<organism evidence="2 3">
    <name type="scientific">Sphingomonas adhaesiva</name>
    <dbReference type="NCBI Taxonomy" id="28212"/>
    <lineage>
        <taxon>Bacteria</taxon>
        <taxon>Pseudomonadati</taxon>
        <taxon>Pseudomonadota</taxon>
        <taxon>Alphaproteobacteria</taxon>
        <taxon>Sphingomonadales</taxon>
        <taxon>Sphingomonadaceae</taxon>
        <taxon>Sphingomonas</taxon>
    </lineage>
</organism>
<proteinExistence type="predicted"/>
<evidence type="ECO:0000256" key="1">
    <source>
        <dbReference type="SAM" id="SignalP"/>
    </source>
</evidence>
<accession>A0A2A4I3H4</accession>
<gene>
    <name evidence="2" type="ORF">COA07_15920</name>
</gene>
<feature type="signal peptide" evidence="1">
    <location>
        <begin position="1"/>
        <end position="20"/>
    </location>
</feature>
<dbReference type="InterPro" id="IPR007332">
    <property type="entry name" value="DUF411"/>
</dbReference>
<sequence>MKKQAIAALAAIFMATAASSATPILVHRDPGCGCCEKWAAQIRAQFKRSVTIVDDRSRSSFQRSHGVPLRLASCHTAVIDGMVFEGHVPINDIKRVLAVRPRGVAGLAVAGMPLGSPGMEIPSQPAQSYQVVAFGPSGQRVFARH</sequence>
<evidence type="ECO:0000313" key="2">
    <source>
        <dbReference type="EMBL" id="PCG13191.1"/>
    </source>
</evidence>
<keyword evidence="1" id="KW-0732">Signal</keyword>
<comment type="caution">
    <text evidence="2">The sequence shown here is derived from an EMBL/GenBank/DDBJ whole genome shotgun (WGS) entry which is preliminary data.</text>
</comment>
<dbReference type="AlphaFoldDB" id="A0A2A4I3H4"/>
<protein>
    <submittedName>
        <fullName evidence="2">Metal-binding protein</fullName>
    </submittedName>
</protein>
<keyword evidence="3" id="KW-1185">Reference proteome</keyword>
<dbReference type="EMBL" id="NWVC01000011">
    <property type="protein sequence ID" value="PCG13191.1"/>
    <property type="molecule type" value="Genomic_DNA"/>
</dbReference>
<feature type="chain" id="PRO_5012246516" evidence="1">
    <location>
        <begin position="21"/>
        <end position="145"/>
    </location>
</feature>